<accession>A0A154PJW3</accession>
<evidence type="ECO:0000256" key="4">
    <source>
        <dbReference type="ARBA" id="ARBA00022490"/>
    </source>
</evidence>
<keyword evidence="5" id="KW-0507">mRNA processing</keyword>
<evidence type="ECO:0000256" key="1">
    <source>
        <dbReference type="ARBA" id="ARBA00004123"/>
    </source>
</evidence>
<keyword evidence="7" id="KW-0508">mRNA splicing</keyword>
<dbReference type="GO" id="GO:0006397">
    <property type="term" value="P:mRNA processing"/>
    <property type="evidence" value="ECO:0007669"/>
    <property type="project" value="UniProtKB-KW"/>
</dbReference>
<dbReference type="GO" id="GO:0005681">
    <property type="term" value="C:spliceosomal complex"/>
    <property type="evidence" value="ECO:0007669"/>
    <property type="project" value="UniProtKB-KW"/>
</dbReference>
<reference evidence="12 13" key="1">
    <citation type="submission" date="2015-07" db="EMBL/GenBank/DDBJ databases">
        <title>The genome of Dufourea novaeangliae.</title>
        <authorList>
            <person name="Pan H."/>
            <person name="Kapheim K."/>
        </authorList>
    </citation>
    <scope>NUCLEOTIDE SEQUENCE [LARGE SCALE GENOMIC DNA]</scope>
    <source>
        <strain evidence="12">0120121106</strain>
        <tissue evidence="12">Whole body</tissue>
    </source>
</reference>
<evidence type="ECO:0000256" key="2">
    <source>
        <dbReference type="ARBA" id="ARBA00004496"/>
    </source>
</evidence>
<feature type="region of interest" description="Disordered" evidence="11">
    <location>
        <begin position="214"/>
        <end position="234"/>
    </location>
</feature>
<keyword evidence="6" id="KW-0747">Spliceosome</keyword>
<gene>
    <name evidence="12" type="ORF">WN55_03213</name>
</gene>
<dbReference type="GO" id="GO:0005737">
    <property type="term" value="C:cytoplasm"/>
    <property type="evidence" value="ECO:0007669"/>
    <property type="project" value="UniProtKB-SubCell"/>
</dbReference>
<dbReference type="OMA" id="HRNPHKW"/>
<sequence>MHTSGDFVLHGGDTAFANRQKLLFDKLSDAEQKCNKDKTVLEIMDEDMIIDERNDSQIVRSGQKRTHETRRFRGKESIFKRPEGPAPRAANRNIPDYHKNPHKWMKYSLGDVSNDDMTEQSNTRAALSFLKELRARRSIYQIEAAEKMDVNDLTSTEHDQTKIIFKSKKVKTNSEIEFKKPESNIQKTQNEPIIVDHDDKPIFRSSKIIMPEYVVGQKQKKKSKKDKPVQKINRLKQLKLDHLEQLNEED</sequence>
<comment type="subcellular location">
    <subcellularLocation>
        <location evidence="2">Cytoplasm</location>
    </subcellularLocation>
    <subcellularLocation>
        <location evidence="1">Nucleus</location>
    </subcellularLocation>
</comment>
<evidence type="ECO:0000313" key="13">
    <source>
        <dbReference type="Proteomes" id="UP000076502"/>
    </source>
</evidence>
<dbReference type="InterPro" id="IPR029338">
    <property type="entry name" value="TSSC4"/>
</dbReference>
<dbReference type="PANTHER" id="PTHR13445:SF3">
    <property type="entry name" value="U5 SMALL NUCLEAR RIBONUCLEOPROTEIN TSSC4"/>
    <property type="match status" value="1"/>
</dbReference>
<dbReference type="PANTHER" id="PTHR13445">
    <property type="entry name" value="TUMOR SUPPRESSING SUBTRANSFERABLE CANDIDATE 4 TSSC4"/>
    <property type="match status" value="1"/>
</dbReference>
<keyword evidence="4" id="KW-0963">Cytoplasm</keyword>
<dbReference type="OrthoDB" id="1906282at2759"/>
<evidence type="ECO:0000313" key="12">
    <source>
        <dbReference type="EMBL" id="KZC12132.1"/>
    </source>
</evidence>
<evidence type="ECO:0000256" key="5">
    <source>
        <dbReference type="ARBA" id="ARBA00022664"/>
    </source>
</evidence>
<evidence type="ECO:0000256" key="11">
    <source>
        <dbReference type="SAM" id="MobiDB-lite"/>
    </source>
</evidence>
<proteinExistence type="inferred from homology"/>
<organism evidence="12 13">
    <name type="scientific">Dufourea novaeangliae</name>
    <name type="common">Sweat bee</name>
    <dbReference type="NCBI Taxonomy" id="178035"/>
    <lineage>
        <taxon>Eukaryota</taxon>
        <taxon>Metazoa</taxon>
        <taxon>Ecdysozoa</taxon>
        <taxon>Arthropoda</taxon>
        <taxon>Hexapoda</taxon>
        <taxon>Insecta</taxon>
        <taxon>Pterygota</taxon>
        <taxon>Neoptera</taxon>
        <taxon>Endopterygota</taxon>
        <taxon>Hymenoptera</taxon>
        <taxon>Apocrita</taxon>
        <taxon>Aculeata</taxon>
        <taxon>Apoidea</taxon>
        <taxon>Anthophila</taxon>
        <taxon>Halictidae</taxon>
        <taxon>Rophitinae</taxon>
        <taxon>Dufourea</taxon>
    </lineage>
</organism>
<evidence type="ECO:0000256" key="10">
    <source>
        <dbReference type="ARBA" id="ARBA00045970"/>
    </source>
</evidence>
<name>A0A154PJW3_DUFNO</name>
<dbReference type="Pfam" id="PF15264">
    <property type="entry name" value="TSSC4"/>
    <property type="match status" value="1"/>
</dbReference>
<keyword evidence="13" id="KW-1185">Reference proteome</keyword>
<keyword evidence="8" id="KW-0539">Nucleus</keyword>
<evidence type="ECO:0000256" key="6">
    <source>
        <dbReference type="ARBA" id="ARBA00022728"/>
    </source>
</evidence>
<dbReference type="GO" id="GO:0008380">
    <property type="term" value="P:RNA splicing"/>
    <property type="evidence" value="ECO:0007669"/>
    <property type="project" value="UniProtKB-KW"/>
</dbReference>
<dbReference type="AlphaFoldDB" id="A0A154PJW3"/>
<evidence type="ECO:0000256" key="8">
    <source>
        <dbReference type="ARBA" id="ARBA00023242"/>
    </source>
</evidence>
<evidence type="ECO:0000256" key="3">
    <source>
        <dbReference type="ARBA" id="ARBA00010362"/>
    </source>
</evidence>
<dbReference type="EMBL" id="KQ434938">
    <property type="protein sequence ID" value="KZC12132.1"/>
    <property type="molecule type" value="Genomic_DNA"/>
</dbReference>
<evidence type="ECO:0000256" key="9">
    <source>
        <dbReference type="ARBA" id="ARBA00035304"/>
    </source>
</evidence>
<comment type="similarity">
    <text evidence="3">Belongs to the TSSC4 family.</text>
</comment>
<comment type="function">
    <text evidence="10">Protein associated with the U5 snRNP, during its maturation and its post-splicing recycling and which is required for spliceosomal tri-snRNP complex assembly in the nucleus. Has a molecular sequestering activity and transiently hinders SNRNP200 binding sites for constitutive splicing factors that intervene later during the assembly of the spliceosome and splicing. Together with its molecular sequestering activity, may also function as a molecular adapter and placeholder, coordinating the assembly of the U5 snRNP and its association with the U4/U6 di-snRNP.</text>
</comment>
<evidence type="ECO:0000256" key="7">
    <source>
        <dbReference type="ARBA" id="ARBA00023187"/>
    </source>
</evidence>
<dbReference type="Proteomes" id="UP000076502">
    <property type="component" value="Unassembled WGS sequence"/>
</dbReference>
<dbReference type="STRING" id="178035.A0A154PJW3"/>
<protein>
    <recommendedName>
        <fullName evidence="9">U5 small nuclear ribonucleoprotein TSSC4</fullName>
    </recommendedName>
</protein>